<protein>
    <recommendedName>
        <fullName evidence="4">Argininosuccinate lyase</fullName>
    </recommendedName>
</protein>
<dbReference type="EMBL" id="JALPRX010000102">
    <property type="protein sequence ID" value="MCK8786959.1"/>
    <property type="molecule type" value="Genomic_DNA"/>
</dbReference>
<proteinExistence type="predicted"/>
<keyword evidence="3" id="KW-1185">Reference proteome</keyword>
<dbReference type="Proteomes" id="UP001139516">
    <property type="component" value="Unassembled WGS sequence"/>
</dbReference>
<comment type="caution">
    <text evidence="2">The sequence shown here is derived from an EMBL/GenBank/DDBJ whole genome shotgun (WGS) entry which is preliminary data.</text>
</comment>
<evidence type="ECO:0008006" key="4">
    <source>
        <dbReference type="Google" id="ProtNLM"/>
    </source>
</evidence>
<dbReference type="RefSeq" id="WP_248669012.1">
    <property type="nucleotide sequence ID" value="NZ_JALPRX010000102.1"/>
</dbReference>
<gene>
    <name evidence="2" type="ORF">M0638_21535</name>
</gene>
<name>A0A9X2BYI0_9PROT</name>
<keyword evidence="1" id="KW-0732">Signal</keyword>
<sequence>MRRRRLAILATAMLLSPLAAGGAQAQSRLDFSLANSTGYEINEVYVSPTSADAWGSDVLGQDTLPAGRATGIRFNPAASTCRWDMKVVYADGDTSEWRNLDLCRISRITLFWNRQAGTTRAVTE</sequence>
<evidence type="ECO:0000313" key="2">
    <source>
        <dbReference type="EMBL" id="MCK8786959.1"/>
    </source>
</evidence>
<feature type="chain" id="PRO_5040937690" description="Argininosuccinate lyase" evidence="1">
    <location>
        <begin position="26"/>
        <end position="124"/>
    </location>
</feature>
<organism evidence="2 3">
    <name type="scientific">Roseomonas acroporae</name>
    <dbReference type="NCBI Taxonomy" id="2937791"/>
    <lineage>
        <taxon>Bacteria</taxon>
        <taxon>Pseudomonadati</taxon>
        <taxon>Pseudomonadota</taxon>
        <taxon>Alphaproteobacteria</taxon>
        <taxon>Acetobacterales</taxon>
        <taxon>Roseomonadaceae</taxon>
        <taxon>Roseomonas</taxon>
    </lineage>
</organism>
<accession>A0A9X2BYI0</accession>
<evidence type="ECO:0000256" key="1">
    <source>
        <dbReference type="SAM" id="SignalP"/>
    </source>
</evidence>
<reference evidence="2" key="1">
    <citation type="submission" date="2022-04" db="EMBL/GenBank/DDBJ databases">
        <title>Roseomonas acroporae sp. nov., isolated from coral Acropora digitifera.</title>
        <authorList>
            <person name="Sun H."/>
        </authorList>
    </citation>
    <scope>NUCLEOTIDE SEQUENCE</scope>
    <source>
        <strain evidence="2">NAR14</strain>
    </source>
</reference>
<evidence type="ECO:0000313" key="3">
    <source>
        <dbReference type="Proteomes" id="UP001139516"/>
    </source>
</evidence>
<dbReference type="AlphaFoldDB" id="A0A9X2BYI0"/>
<feature type="signal peptide" evidence="1">
    <location>
        <begin position="1"/>
        <end position="25"/>
    </location>
</feature>